<evidence type="ECO:0000313" key="1">
    <source>
        <dbReference type="EMBL" id="GAG08351.1"/>
    </source>
</evidence>
<protein>
    <recommendedName>
        <fullName evidence="2">Type II secretion system protein GspG C-terminal domain-containing protein</fullName>
    </recommendedName>
</protein>
<reference evidence="1" key="1">
    <citation type="journal article" date="2014" name="Front. Microbiol.">
        <title>High frequency of phylogenetically diverse reductive dehalogenase-homologous genes in deep subseafloor sedimentary metagenomes.</title>
        <authorList>
            <person name="Kawai M."/>
            <person name="Futagami T."/>
            <person name="Toyoda A."/>
            <person name="Takaki Y."/>
            <person name="Nishi S."/>
            <person name="Hori S."/>
            <person name="Arai W."/>
            <person name="Tsubouchi T."/>
            <person name="Morono Y."/>
            <person name="Uchiyama I."/>
            <person name="Ito T."/>
            <person name="Fujiyama A."/>
            <person name="Inagaki F."/>
            <person name="Takami H."/>
        </authorList>
    </citation>
    <scope>NUCLEOTIDE SEQUENCE</scope>
    <source>
        <strain evidence="1">Expedition CK06-06</strain>
    </source>
</reference>
<dbReference type="PROSITE" id="PS00409">
    <property type="entry name" value="PROKAR_NTER_METHYL"/>
    <property type="match status" value="1"/>
</dbReference>
<name>X0W6Q3_9ZZZZ</name>
<dbReference type="SUPFAM" id="SSF54523">
    <property type="entry name" value="Pili subunits"/>
    <property type="match status" value="1"/>
</dbReference>
<dbReference type="InterPro" id="IPR012902">
    <property type="entry name" value="N_methyl_site"/>
</dbReference>
<accession>X0W6Q3</accession>
<dbReference type="InterPro" id="IPR045584">
    <property type="entry name" value="Pilin-like"/>
</dbReference>
<comment type="caution">
    <text evidence="1">The sequence shown here is derived from an EMBL/GenBank/DDBJ whole genome shotgun (WGS) entry which is preliminary data.</text>
</comment>
<sequence>MIANPRRRGFSLLELMAALIIAASLAALSLHHLRKPSLSGKQHSCDLTREVMQDYADRYAEANGRMPSTDLRELATDPYAGTVLPTCPVTDQSYRLDRNGNVACPTHESTR</sequence>
<organism evidence="1">
    <name type="scientific">marine sediment metagenome</name>
    <dbReference type="NCBI Taxonomy" id="412755"/>
    <lineage>
        <taxon>unclassified sequences</taxon>
        <taxon>metagenomes</taxon>
        <taxon>ecological metagenomes</taxon>
    </lineage>
</organism>
<proteinExistence type="predicted"/>
<gene>
    <name evidence="1" type="ORF">S01H1_40732</name>
</gene>
<dbReference type="Pfam" id="PF07963">
    <property type="entry name" value="N_methyl"/>
    <property type="match status" value="1"/>
</dbReference>
<dbReference type="NCBIfam" id="TIGR02532">
    <property type="entry name" value="IV_pilin_GFxxxE"/>
    <property type="match status" value="1"/>
</dbReference>
<dbReference type="AlphaFoldDB" id="X0W6Q3"/>
<dbReference type="EMBL" id="BARS01025800">
    <property type="protein sequence ID" value="GAG08351.1"/>
    <property type="molecule type" value="Genomic_DNA"/>
</dbReference>
<evidence type="ECO:0008006" key="2">
    <source>
        <dbReference type="Google" id="ProtNLM"/>
    </source>
</evidence>